<gene>
    <name evidence="3" type="ORF">SH580_09465</name>
</gene>
<evidence type="ECO:0008006" key="5">
    <source>
        <dbReference type="Google" id="ProtNLM"/>
    </source>
</evidence>
<evidence type="ECO:0000256" key="1">
    <source>
        <dbReference type="SAM" id="Coils"/>
    </source>
</evidence>
<keyword evidence="1" id="KW-0175">Coiled coil</keyword>
<feature type="coiled-coil region" evidence="1">
    <location>
        <begin position="38"/>
        <end position="65"/>
    </location>
</feature>
<accession>A0ABZ0RRF4</accession>
<proteinExistence type="predicted"/>
<evidence type="ECO:0000313" key="3">
    <source>
        <dbReference type="EMBL" id="WPJ97938.1"/>
    </source>
</evidence>
<protein>
    <recommendedName>
        <fullName evidence="5">Lipoprotein SmpA/OmlA domain-containing protein</fullName>
    </recommendedName>
</protein>
<feature type="signal peptide" evidence="2">
    <location>
        <begin position="1"/>
        <end position="29"/>
    </location>
</feature>
<keyword evidence="2" id="KW-0732">Signal</keyword>
<organism evidence="3 4">
    <name type="scientific">Coraliomargarita algicola</name>
    <dbReference type="NCBI Taxonomy" id="3092156"/>
    <lineage>
        <taxon>Bacteria</taxon>
        <taxon>Pseudomonadati</taxon>
        <taxon>Verrucomicrobiota</taxon>
        <taxon>Opitutia</taxon>
        <taxon>Puniceicoccales</taxon>
        <taxon>Coraliomargaritaceae</taxon>
        <taxon>Coraliomargarita</taxon>
    </lineage>
</organism>
<sequence>MRISLFNLSALAASVVSLALPLQSSFADAGSGSDAARIAQLEQRLLQLEQRLADTEQETKEVKVLAANTVNTVNTVASSGSSKASILGNGATFDILAGSAWRNLRWTQEEQWDGVKRGVTEEKVIELLGYPPRSVDSLKPRVDKVYWYETSLRDTSSGMHGKISFKKGKVVAVEKPDFSAAPAVNKSAVTRQRLP</sequence>
<name>A0ABZ0RRF4_9BACT</name>
<feature type="chain" id="PRO_5046842127" description="Lipoprotein SmpA/OmlA domain-containing protein" evidence="2">
    <location>
        <begin position="30"/>
        <end position="195"/>
    </location>
</feature>
<dbReference type="RefSeq" id="WP_319834751.1">
    <property type="nucleotide sequence ID" value="NZ_CP138858.1"/>
</dbReference>
<dbReference type="EMBL" id="CP138858">
    <property type="protein sequence ID" value="WPJ97938.1"/>
    <property type="molecule type" value="Genomic_DNA"/>
</dbReference>
<evidence type="ECO:0000313" key="4">
    <source>
        <dbReference type="Proteomes" id="UP001324993"/>
    </source>
</evidence>
<reference evidence="3 4" key="1">
    <citation type="submission" date="2023-11" db="EMBL/GenBank/DDBJ databases">
        <title>Coraliomargarita sp. nov., isolated from marine algae.</title>
        <authorList>
            <person name="Lee J.K."/>
            <person name="Baek J.H."/>
            <person name="Kim J.M."/>
            <person name="Choi D.G."/>
            <person name="Jeon C.O."/>
        </authorList>
    </citation>
    <scope>NUCLEOTIDE SEQUENCE [LARGE SCALE GENOMIC DNA]</scope>
    <source>
        <strain evidence="3 4">J2-16</strain>
    </source>
</reference>
<evidence type="ECO:0000256" key="2">
    <source>
        <dbReference type="SAM" id="SignalP"/>
    </source>
</evidence>
<dbReference type="Proteomes" id="UP001324993">
    <property type="component" value="Chromosome"/>
</dbReference>
<keyword evidence="4" id="KW-1185">Reference proteome</keyword>